<sequence>MNRLLTITIFFFFIFHNLTAQNQESDSLKRSNLNKITPYISLTSAFEKYSSFDIGFSKPTKNGNSIGMDLGYIYDISAFNTEIPDSWYQNTYGVKAYFYYRIFINESDPYPLNSKIFIDIEPQIFWASFESERIAGYSCNEDWGDCEYYRFFDSRVDRLIPGLNFKLGKIYKYDPLQFTLFMGFGIRHVIEFSDLMNDPAPDKIFNKRGEMSNLGTGTLLNLRLGFQVGYNFWN</sequence>
<name>E4TNC6_MARTH</name>
<dbReference type="RefSeq" id="WP_013455656.1">
    <property type="nucleotide sequence ID" value="NC_014759.1"/>
</dbReference>
<protein>
    <recommendedName>
        <fullName evidence="4">DUF3575 domain-containing protein</fullName>
    </recommendedName>
</protein>
<proteinExistence type="predicted"/>
<feature type="chain" id="PRO_5003187200" description="DUF3575 domain-containing protein" evidence="1">
    <location>
        <begin position="21"/>
        <end position="234"/>
    </location>
</feature>
<dbReference type="HOGENOM" id="CLU_1183906_0_0_10"/>
<dbReference type="STRING" id="643867.Ftrac_3544"/>
<evidence type="ECO:0008006" key="4">
    <source>
        <dbReference type="Google" id="ProtNLM"/>
    </source>
</evidence>
<reference evidence="2 3" key="1">
    <citation type="journal article" date="2011" name="Stand. Genomic Sci.">
        <title>Complete genome sequence of Marivirga tractuosa type strain (H-43).</title>
        <authorList>
            <person name="Pagani I."/>
            <person name="Chertkov O."/>
            <person name="Lapidus A."/>
            <person name="Lucas S."/>
            <person name="Del Rio T.G."/>
            <person name="Tice H."/>
            <person name="Copeland A."/>
            <person name="Cheng J.F."/>
            <person name="Nolan M."/>
            <person name="Saunders E."/>
            <person name="Pitluck S."/>
            <person name="Held B."/>
            <person name="Goodwin L."/>
            <person name="Liolios K."/>
            <person name="Ovchinikova G."/>
            <person name="Ivanova N."/>
            <person name="Mavromatis K."/>
            <person name="Pati A."/>
            <person name="Chen A."/>
            <person name="Palaniappan K."/>
            <person name="Land M."/>
            <person name="Hauser L."/>
            <person name="Jeffries C.D."/>
            <person name="Detter J.C."/>
            <person name="Han C."/>
            <person name="Tapia R."/>
            <person name="Ngatchou-Djao O.D."/>
            <person name="Rohde M."/>
            <person name="Goker M."/>
            <person name="Spring S."/>
            <person name="Sikorski J."/>
            <person name="Woyke T."/>
            <person name="Bristow J."/>
            <person name="Eisen J.A."/>
            <person name="Markowitz V."/>
            <person name="Hugenholtz P."/>
            <person name="Klenk H.P."/>
            <person name="Kyrpides N.C."/>
        </authorList>
    </citation>
    <scope>NUCLEOTIDE SEQUENCE [LARGE SCALE GENOMIC DNA]</scope>
    <source>
        <strain evidence="3">ATCC 23168 / DSM 4126 / NBRC 15989 / NCIMB 1408 / VKM B-1430 / H-43</strain>
    </source>
</reference>
<evidence type="ECO:0000256" key="1">
    <source>
        <dbReference type="SAM" id="SignalP"/>
    </source>
</evidence>
<dbReference type="Proteomes" id="UP000008720">
    <property type="component" value="Chromosome"/>
</dbReference>
<organism evidence="2 3">
    <name type="scientific">Marivirga tractuosa (strain ATCC 23168 / DSM 4126 / NBRC 15989 / NCIMB 1408 / VKM B-1430 / H-43)</name>
    <name type="common">Microscilla tractuosa</name>
    <name type="synonym">Flexibacter tractuosus</name>
    <dbReference type="NCBI Taxonomy" id="643867"/>
    <lineage>
        <taxon>Bacteria</taxon>
        <taxon>Pseudomonadati</taxon>
        <taxon>Bacteroidota</taxon>
        <taxon>Cytophagia</taxon>
        <taxon>Cytophagales</taxon>
        <taxon>Marivirgaceae</taxon>
        <taxon>Marivirga</taxon>
    </lineage>
</organism>
<keyword evidence="1" id="KW-0732">Signal</keyword>
<gene>
    <name evidence="2" type="ordered locus">Ftrac_3544</name>
</gene>
<dbReference type="AlphaFoldDB" id="E4TNC6"/>
<evidence type="ECO:0000313" key="2">
    <source>
        <dbReference type="EMBL" id="ADR23514.1"/>
    </source>
</evidence>
<dbReference type="EMBL" id="CP002349">
    <property type="protein sequence ID" value="ADR23514.1"/>
    <property type="molecule type" value="Genomic_DNA"/>
</dbReference>
<dbReference type="KEGG" id="mtt:Ftrac_3544"/>
<feature type="signal peptide" evidence="1">
    <location>
        <begin position="1"/>
        <end position="20"/>
    </location>
</feature>
<evidence type="ECO:0000313" key="3">
    <source>
        <dbReference type="Proteomes" id="UP000008720"/>
    </source>
</evidence>
<keyword evidence="3" id="KW-1185">Reference proteome</keyword>
<accession>E4TNC6</accession>
<dbReference type="OrthoDB" id="9832749at2"/>